<keyword evidence="5" id="KW-0677">Repeat</keyword>
<evidence type="ECO:0000256" key="2">
    <source>
        <dbReference type="ARBA" id="ARBA00012251"/>
    </source>
</evidence>
<evidence type="ECO:0000256" key="8">
    <source>
        <dbReference type="ARBA" id="ARBA00022833"/>
    </source>
</evidence>
<feature type="coiled-coil region" evidence="9">
    <location>
        <begin position="472"/>
        <end position="527"/>
    </location>
</feature>
<evidence type="ECO:0000256" key="9">
    <source>
        <dbReference type="SAM" id="Coils"/>
    </source>
</evidence>
<dbReference type="AlphaFoldDB" id="A0A4Z0YX64"/>
<dbReference type="GO" id="GO:0008270">
    <property type="term" value="F:zinc ion binding"/>
    <property type="evidence" value="ECO:0007669"/>
    <property type="project" value="UniProtKB-KW"/>
</dbReference>
<keyword evidence="3" id="KW-0808">Transferase</keyword>
<keyword evidence="7" id="KW-0833">Ubl conjugation pathway</keyword>
<keyword evidence="4" id="KW-0479">Metal-binding</keyword>
<dbReference type="PROSITE" id="PS51873">
    <property type="entry name" value="TRIAD"/>
    <property type="match status" value="1"/>
</dbReference>
<evidence type="ECO:0000256" key="7">
    <source>
        <dbReference type="ARBA" id="ARBA00022786"/>
    </source>
</evidence>
<organism evidence="12 13">
    <name type="scientific">Xylaria hypoxylon</name>
    <dbReference type="NCBI Taxonomy" id="37992"/>
    <lineage>
        <taxon>Eukaryota</taxon>
        <taxon>Fungi</taxon>
        <taxon>Dikarya</taxon>
        <taxon>Ascomycota</taxon>
        <taxon>Pezizomycotina</taxon>
        <taxon>Sordariomycetes</taxon>
        <taxon>Xylariomycetidae</taxon>
        <taxon>Xylariales</taxon>
        <taxon>Xylariaceae</taxon>
        <taxon>Xylaria</taxon>
    </lineage>
</organism>
<dbReference type="OrthoDB" id="9977870at2759"/>
<dbReference type="InterPro" id="IPR002867">
    <property type="entry name" value="IBR_dom"/>
</dbReference>
<evidence type="ECO:0000313" key="13">
    <source>
        <dbReference type="Proteomes" id="UP000297716"/>
    </source>
</evidence>
<name>A0A4Z0YX64_9PEZI</name>
<evidence type="ECO:0000256" key="6">
    <source>
        <dbReference type="ARBA" id="ARBA00022771"/>
    </source>
</evidence>
<feature type="compositionally biased region" description="Basic and acidic residues" evidence="10">
    <location>
        <begin position="146"/>
        <end position="158"/>
    </location>
</feature>
<comment type="catalytic activity">
    <reaction evidence="1">
        <text>[E2 ubiquitin-conjugating enzyme]-S-ubiquitinyl-L-cysteine + [acceptor protein]-L-lysine = [E2 ubiquitin-conjugating enzyme]-L-cysteine + [acceptor protein]-N(6)-ubiquitinyl-L-lysine.</text>
        <dbReference type="EC" id="2.3.2.31"/>
    </reaction>
</comment>
<dbReference type="CDD" id="cd22584">
    <property type="entry name" value="Rcat_RBR_unk"/>
    <property type="match status" value="1"/>
</dbReference>
<dbReference type="GO" id="GO:0016567">
    <property type="term" value="P:protein ubiquitination"/>
    <property type="evidence" value="ECO:0007669"/>
    <property type="project" value="InterPro"/>
</dbReference>
<evidence type="ECO:0000256" key="4">
    <source>
        <dbReference type="ARBA" id="ARBA00022723"/>
    </source>
</evidence>
<dbReference type="EC" id="2.3.2.31" evidence="2"/>
<keyword evidence="8" id="KW-0862">Zinc</keyword>
<keyword evidence="13" id="KW-1185">Reference proteome</keyword>
<keyword evidence="9" id="KW-0175">Coiled coil</keyword>
<dbReference type="Gene3D" id="1.20.120.1750">
    <property type="match status" value="1"/>
</dbReference>
<sequence>MFIIDQGSSITEELSVTYDLSVQSHEYQEMPGVSLKGKGKAAAGDIHEAASLLEMSSDTFTVDWTQYEPPEGLKYAGDIDSEMVVQIIEQSIERVKARIIEEQEEQEEQEEREEREAAAEIERRKQNEAADEESEEIEQPEDIEDPLDKDSTQIDIPDRPLSSNQDASRADDARSFSTELPRRPGGRTLLNFFRKFNSGPEHGESSAAGATRLGFLMSSPGELISHSARKRFVSDLIGRATSEDTSIQGSRKSEELEEAEEPQVECVSCLDDFNPKHTVRAPCHNYCVPCFRRLIVSSCHNEQHWPPKCCLNTIPDSIIRANVDELQWLEFREREIEWNRPVADRIYCSQPECSLFIRPENIILADSVARCSDGHFTCIICRNAQHEGEICPQDEDMIRTNELAEAAGWKRCNICQAFVEHAEGCQHMTCRCGAEFCYVCGARWRTCSCTMTHLAVFKQEAESRRAERLEREAWEEAEMQEALRLVEEFEREEELRAHALREKELRLAEERRQRRQEEQIRQRQEAAARFEELRDVFSELHETQRTVVQQQQDKRARQLRIKGDAVRCRLFDMHDLERETHRAKVDARIAKREDQFRTEYIGRAAEERQIEEQYAAKLQAFWAGKEGGEKELQAAMMGLKRRMDGWFEAWQKCMDDDLTAYRQSVREEEAIRDELMDEKEQRLESRTREVGLGVAKRKTAELRWLREVFEERGRLLDELETGEIEKIQDIDDELPEDPVEN</sequence>
<evidence type="ECO:0000259" key="11">
    <source>
        <dbReference type="PROSITE" id="PS51873"/>
    </source>
</evidence>
<protein>
    <recommendedName>
        <fullName evidence="2">RBR-type E3 ubiquitin transferase</fullName>
        <ecNumber evidence="2">2.3.2.31</ecNumber>
    </recommendedName>
</protein>
<dbReference type="STRING" id="37992.A0A4Z0YX64"/>
<dbReference type="GO" id="GO:0061630">
    <property type="term" value="F:ubiquitin protein ligase activity"/>
    <property type="evidence" value="ECO:0007669"/>
    <property type="project" value="UniProtKB-EC"/>
</dbReference>
<reference evidence="12 13" key="1">
    <citation type="submission" date="2019-03" db="EMBL/GenBank/DDBJ databases">
        <title>Draft genome sequence of Xylaria hypoxylon DSM 108379, a ubiquitous saprotrophic-parasitic fungi on hardwood.</title>
        <authorList>
            <person name="Buettner E."/>
            <person name="Leonhardt S."/>
            <person name="Gebauer A.M."/>
            <person name="Liers C."/>
            <person name="Hofrichter M."/>
            <person name="Kellner H."/>
        </authorList>
    </citation>
    <scope>NUCLEOTIDE SEQUENCE [LARGE SCALE GENOMIC DNA]</scope>
    <source>
        <strain evidence="12 13">DSM 108379</strain>
    </source>
</reference>
<evidence type="ECO:0000256" key="1">
    <source>
        <dbReference type="ARBA" id="ARBA00001798"/>
    </source>
</evidence>
<evidence type="ECO:0000313" key="12">
    <source>
        <dbReference type="EMBL" id="TGJ88527.1"/>
    </source>
</evidence>
<evidence type="ECO:0000256" key="10">
    <source>
        <dbReference type="SAM" id="MobiDB-lite"/>
    </source>
</evidence>
<feature type="domain" description="RING-type" evidence="11">
    <location>
        <begin position="262"/>
        <end position="453"/>
    </location>
</feature>
<dbReference type="InterPro" id="IPR031127">
    <property type="entry name" value="E3_UB_ligase_RBR"/>
</dbReference>
<dbReference type="EMBL" id="SKBN01000002">
    <property type="protein sequence ID" value="TGJ88527.1"/>
    <property type="molecule type" value="Genomic_DNA"/>
</dbReference>
<comment type="caution">
    <text evidence="12">The sequence shown here is derived from an EMBL/GenBank/DDBJ whole genome shotgun (WGS) entry which is preliminary data.</text>
</comment>
<dbReference type="PANTHER" id="PTHR11685">
    <property type="entry name" value="RBR FAMILY RING FINGER AND IBR DOMAIN-CONTAINING"/>
    <property type="match status" value="1"/>
</dbReference>
<accession>A0A4Z0YX64</accession>
<evidence type="ECO:0000256" key="3">
    <source>
        <dbReference type="ARBA" id="ARBA00022679"/>
    </source>
</evidence>
<feature type="region of interest" description="Disordered" evidence="10">
    <location>
        <begin position="103"/>
        <end position="183"/>
    </location>
</feature>
<dbReference type="CDD" id="cd20335">
    <property type="entry name" value="BRcat_RBR"/>
    <property type="match status" value="1"/>
</dbReference>
<feature type="compositionally biased region" description="Acidic residues" evidence="10">
    <location>
        <begin position="129"/>
        <end position="145"/>
    </location>
</feature>
<proteinExistence type="predicted"/>
<gene>
    <name evidence="12" type="ORF">E0Z10_g237</name>
</gene>
<keyword evidence="6" id="KW-0863">Zinc-finger</keyword>
<dbReference type="InterPro" id="IPR044066">
    <property type="entry name" value="TRIAD_supradom"/>
</dbReference>
<dbReference type="SUPFAM" id="SSF57850">
    <property type="entry name" value="RING/U-box"/>
    <property type="match status" value="1"/>
</dbReference>
<dbReference type="Proteomes" id="UP000297716">
    <property type="component" value="Unassembled WGS sequence"/>
</dbReference>
<feature type="compositionally biased region" description="Basic and acidic residues" evidence="10">
    <location>
        <begin position="112"/>
        <end position="128"/>
    </location>
</feature>
<evidence type="ECO:0000256" key="5">
    <source>
        <dbReference type="ARBA" id="ARBA00022737"/>
    </source>
</evidence>
<dbReference type="Pfam" id="PF01485">
    <property type="entry name" value="IBR"/>
    <property type="match status" value="2"/>
</dbReference>